<dbReference type="Gene3D" id="1.10.260.40">
    <property type="entry name" value="lambda repressor-like DNA-binding domains"/>
    <property type="match status" value="1"/>
</dbReference>
<dbReference type="Gene3D" id="3.40.50.2300">
    <property type="match status" value="2"/>
</dbReference>
<evidence type="ECO:0000313" key="6">
    <source>
        <dbReference type="Proteomes" id="UP000475214"/>
    </source>
</evidence>
<dbReference type="InterPro" id="IPR046335">
    <property type="entry name" value="LacI/GalR-like_sensor"/>
</dbReference>
<dbReference type="AlphaFoldDB" id="A0A6L9SID4"/>
<dbReference type="CDD" id="cd01574">
    <property type="entry name" value="PBP1_LacI"/>
    <property type="match status" value="1"/>
</dbReference>
<accession>A0A6L9SID4</accession>
<comment type="caution">
    <text evidence="5">The sequence shown here is derived from an EMBL/GenBank/DDBJ whole genome shotgun (WGS) entry which is preliminary data.</text>
</comment>
<keyword evidence="3" id="KW-0804">Transcription</keyword>
<keyword evidence="6" id="KW-1185">Reference proteome</keyword>
<dbReference type="Pfam" id="PF00356">
    <property type="entry name" value="LacI"/>
    <property type="match status" value="1"/>
</dbReference>
<keyword evidence="2" id="KW-0238">DNA-binding</keyword>
<dbReference type="InterPro" id="IPR000843">
    <property type="entry name" value="HTH_LacI"/>
</dbReference>
<gene>
    <name evidence="5" type="ORF">G1H10_26990</name>
</gene>
<dbReference type="Proteomes" id="UP000475214">
    <property type="component" value="Unassembled WGS sequence"/>
</dbReference>
<evidence type="ECO:0000259" key="4">
    <source>
        <dbReference type="PROSITE" id="PS50932"/>
    </source>
</evidence>
<sequence length="331" mass="35000">MADVARLAGVSGQTVSRVANGNTRVTAETRNKVEAAMRQLGYRANVAARALATGKFATIGVVTFNLTAVGNIRIVESVIAGAQASGYSVSLAVVDTPTEQDVRAAVRGLTDRAVDGVIVIEARVLDTPHLQLPEEVPVVIADSRSTHEHPTFGMDEAAGARAAVGHLLELGHRTVHHVAGPPGSNPAERRRAAWKRMLQRAGRPVPQPVVGDWSPESGYQAARQLLSDETTTAVFAANDQMAAGVLRAAEELARRVPEDLSVVGYDDLDITPYFSPPLTTVRQDLGAVGSRCLDHLLAMIETPAGAPPAPAASRLVHPELVVRSSTAPPRR</sequence>
<evidence type="ECO:0000256" key="2">
    <source>
        <dbReference type="ARBA" id="ARBA00023125"/>
    </source>
</evidence>
<evidence type="ECO:0000256" key="1">
    <source>
        <dbReference type="ARBA" id="ARBA00023015"/>
    </source>
</evidence>
<dbReference type="PANTHER" id="PTHR30146">
    <property type="entry name" value="LACI-RELATED TRANSCRIPTIONAL REPRESSOR"/>
    <property type="match status" value="1"/>
</dbReference>
<dbReference type="SMART" id="SM00354">
    <property type="entry name" value="HTH_LACI"/>
    <property type="match status" value="1"/>
</dbReference>
<dbReference type="SUPFAM" id="SSF53822">
    <property type="entry name" value="Periplasmic binding protein-like I"/>
    <property type="match status" value="1"/>
</dbReference>
<dbReference type="InterPro" id="IPR028082">
    <property type="entry name" value="Peripla_BP_I"/>
</dbReference>
<feature type="domain" description="HTH lacI-type" evidence="4">
    <location>
        <begin position="1"/>
        <end position="53"/>
    </location>
</feature>
<organism evidence="5 6">
    <name type="scientific">Phytoactinopolyspora halotolerans</name>
    <dbReference type="NCBI Taxonomy" id="1981512"/>
    <lineage>
        <taxon>Bacteria</taxon>
        <taxon>Bacillati</taxon>
        <taxon>Actinomycetota</taxon>
        <taxon>Actinomycetes</taxon>
        <taxon>Jiangellales</taxon>
        <taxon>Jiangellaceae</taxon>
        <taxon>Phytoactinopolyspora</taxon>
    </lineage>
</organism>
<evidence type="ECO:0000256" key="3">
    <source>
        <dbReference type="ARBA" id="ARBA00023163"/>
    </source>
</evidence>
<dbReference type="SUPFAM" id="SSF47413">
    <property type="entry name" value="lambda repressor-like DNA-binding domains"/>
    <property type="match status" value="1"/>
</dbReference>
<protein>
    <submittedName>
        <fullName evidence="5">LacI family transcriptional regulator</fullName>
    </submittedName>
</protein>
<dbReference type="PROSITE" id="PS50932">
    <property type="entry name" value="HTH_LACI_2"/>
    <property type="match status" value="1"/>
</dbReference>
<dbReference type="PANTHER" id="PTHR30146:SF153">
    <property type="entry name" value="LACTOSE OPERON REPRESSOR"/>
    <property type="match status" value="1"/>
</dbReference>
<reference evidence="5 6" key="1">
    <citation type="submission" date="2020-02" db="EMBL/GenBank/DDBJ databases">
        <authorList>
            <person name="Li X.-J."/>
            <person name="Han X.-M."/>
        </authorList>
    </citation>
    <scope>NUCLEOTIDE SEQUENCE [LARGE SCALE GENOMIC DNA]</scope>
    <source>
        <strain evidence="5 6">CCTCC AB 2017055</strain>
    </source>
</reference>
<keyword evidence="1" id="KW-0805">Transcription regulation</keyword>
<dbReference type="GO" id="GO:0000976">
    <property type="term" value="F:transcription cis-regulatory region binding"/>
    <property type="evidence" value="ECO:0007669"/>
    <property type="project" value="TreeGrafter"/>
</dbReference>
<name>A0A6L9SID4_9ACTN</name>
<dbReference type="Pfam" id="PF13377">
    <property type="entry name" value="Peripla_BP_3"/>
    <property type="match status" value="1"/>
</dbReference>
<proteinExistence type="predicted"/>
<evidence type="ECO:0000313" key="5">
    <source>
        <dbReference type="EMBL" id="NEE03820.1"/>
    </source>
</evidence>
<dbReference type="EMBL" id="JAAGOA010000026">
    <property type="protein sequence ID" value="NEE03820.1"/>
    <property type="molecule type" value="Genomic_DNA"/>
</dbReference>
<dbReference type="GO" id="GO:0003700">
    <property type="term" value="F:DNA-binding transcription factor activity"/>
    <property type="evidence" value="ECO:0007669"/>
    <property type="project" value="TreeGrafter"/>
</dbReference>
<dbReference type="CDD" id="cd01392">
    <property type="entry name" value="HTH_LacI"/>
    <property type="match status" value="1"/>
</dbReference>
<dbReference type="InterPro" id="IPR010982">
    <property type="entry name" value="Lambda_DNA-bd_dom_sf"/>
</dbReference>